<dbReference type="PIRSF" id="PIRSF500176">
    <property type="entry name" value="L_ASNase"/>
    <property type="match status" value="1"/>
</dbReference>
<dbReference type="RefSeq" id="WP_071473911.1">
    <property type="nucleotide sequence ID" value="NZ_MDKE01000066.1"/>
</dbReference>
<gene>
    <name evidence="3" type="ORF">BFR47_05850</name>
</gene>
<evidence type="ECO:0000313" key="4">
    <source>
        <dbReference type="Proteomes" id="UP000243073"/>
    </source>
</evidence>
<protein>
    <submittedName>
        <fullName evidence="3">Asparaginase</fullName>
    </submittedName>
</protein>
<dbReference type="InterPro" id="IPR006034">
    <property type="entry name" value="Asparaginase/glutaminase-like"/>
</dbReference>
<evidence type="ECO:0000256" key="1">
    <source>
        <dbReference type="PIRSR" id="PIRSR001220-1"/>
    </source>
</evidence>
<dbReference type="STRING" id="1414654.BFR47_05850"/>
<dbReference type="Pfam" id="PF00710">
    <property type="entry name" value="Asparaginase"/>
    <property type="match status" value="1"/>
</dbReference>
<evidence type="ECO:0000259" key="2">
    <source>
        <dbReference type="Pfam" id="PF00710"/>
    </source>
</evidence>
<dbReference type="PANTHER" id="PTHR11707">
    <property type="entry name" value="L-ASPARAGINASE"/>
    <property type="match status" value="1"/>
</dbReference>
<name>A0A1J4QC01_9GAMM</name>
<feature type="domain" description="L-asparaginase N-terminal" evidence="2">
    <location>
        <begin position="8"/>
        <end position="164"/>
    </location>
</feature>
<dbReference type="PIRSF" id="PIRSF001220">
    <property type="entry name" value="L-ASNase_gatD"/>
    <property type="match status" value="1"/>
</dbReference>
<dbReference type="OrthoDB" id="9788068at2"/>
<dbReference type="AlphaFoldDB" id="A0A1J4QC01"/>
<dbReference type="EMBL" id="MDKE01000066">
    <property type="protein sequence ID" value="OIN04816.1"/>
    <property type="molecule type" value="Genomic_DNA"/>
</dbReference>
<dbReference type="InterPro" id="IPR037152">
    <property type="entry name" value="L-asparaginase_N_sf"/>
</dbReference>
<dbReference type="PANTHER" id="PTHR11707:SF28">
    <property type="entry name" value="60 KDA LYSOPHOSPHOLIPASE"/>
    <property type="match status" value="1"/>
</dbReference>
<proteinExistence type="predicted"/>
<dbReference type="InterPro" id="IPR027474">
    <property type="entry name" value="L-asparaginase_N"/>
</dbReference>
<dbReference type="Gene3D" id="3.40.50.1170">
    <property type="entry name" value="L-asparaginase, N-terminal domain"/>
    <property type="match status" value="1"/>
</dbReference>
<accession>A0A1J4QC01</accession>
<comment type="caution">
    <text evidence="3">The sequence shown here is derived from an EMBL/GenBank/DDBJ whole genome shotgun (WGS) entry which is preliminary data.</text>
</comment>
<keyword evidence="4" id="KW-1185">Reference proteome</keyword>
<evidence type="ECO:0000313" key="3">
    <source>
        <dbReference type="EMBL" id="OIN04816.1"/>
    </source>
</evidence>
<dbReference type="Proteomes" id="UP000243073">
    <property type="component" value="Unassembled WGS sequence"/>
</dbReference>
<reference evidence="3 4" key="1">
    <citation type="submission" date="2016-07" db="EMBL/GenBank/DDBJ databases">
        <title>Draft Genome Sequence of Oceanisphaera psychrotolerans, isolated from coastal sediment samples.</title>
        <authorList>
            <person name="Zhuo S."/>
            <person name="Ruan Z."/>
        </authorList>
    </citation>
    <scope>NUCLEOTIDE SEQUENCE [LARGE SCALE GENOMIC DNA]</scope>
    <source>
        <strain evidence="3 4">LAM-WHM-ZC</strain>
    </source>
</reference>
<sequence>MNPTGNCKIQLVITGGTIDSRYDTDKCTTVPHEKSVLDQFLDRYIGIEKEKIAFTELCMKDSREITPEDIKSVSETIMQSPYQQHVVTHGTFTMFSSARHLQELLPDNHNQVVVFTGSMIPLEGFSPNDAGFNLGSAIMAAQCLNPGVYIAFHGRVYRPEDMENLH</sequence>
<dbReference type="InterPro" id="IPR036152">
    <property type="entry name" value="Asp/glu_Ase-like_sf"/>
</dbReference>
<dbReference type="PROSITE" id="PS51732">
    <property type="entry name" value="ASN_GLN_ASE_3"/>
    <property type="match status" value="1"/>
</dbReference>
<organism evidence="3 4">
    <name type="scientific">Oceanisphaera psychrotolerans</name>
    <dbReference type="NCBI Taxonomy" id="1414654"/>
    <lineage>
        <taxon>Bacteria</taxon>
        <taxon>Pseudomonadati</taxon>
        <taxon>Pseudomonadota</taxon>
        <taxon>Gammaproteobacteria</taxon>
        <taxon>Aeromonadales</taxon>
        <taxon>Aeromonadaceae</taxon>
        <taxon>Oceanisphaera</taxon>
    </lineage>
</organism>
<feature type="active site" description="O-isoaspartyl threonine intermediate" evidence="1">
    <location>
        <position position="17"/>
    </location>
</feature>
<dbReference type="GO" id="GO:0004067">
    <property type="term" value="F:asparaginase activity"/>
    <property type="evidence" value="ECO:0007669"/>
    <property type="project" value="UniProtKB-UniRule"/>
</dbReference>
<dbReference type="SUPFAM" id="SSF53774">
    <property type="entry name" value="Glutaminase/Asparaginase"/>
    <property type="match status" value="1"/>
</dbReference>